<feature type="region of interest" description="Disordered" evidence="10">
    <location>
        <begin position="599"/>
        <end position="624"/>
    </location>
</feature>
<dbReference type="InterPro" id="IPR013126">
    <property type="entry name" value="Hsp_70_fam"/>
</dbReference>
<evidence type="ECO:0000256" key="5">
    <source>
        <dbReference type="ARBA" id="ARBA00022840"/>
    </source>
</evidence>
<evidence type="ECO:0000256" key="6">
    <source>
        <dbReference type="ARBA" id="ARBA00023016"/>
    </source>
</evidence>
<feature type="coiled-coil region" evidence="9">
    <location>
        <begin position="247"/>
        <end position="274"/>
    </location>
</feature>
<keyword evidence="9" id="KW-0175">Coiled coil</keyword>
<evidence type="ECO:0000313" key="11">
    <source>
        <dbReference type="EMBL" id="MBK3332591.1"/>
    </source>
</evidence>
<evidence type="ECO:0000256" key="7">
    <source>
        <dbReference type="HAMAP-Rule" id="MF_00332"/>
    </source>
</evidence>
<dbReference type="Gene3D" id="1.20.1270.10">
    <property type="match status" value="1"/>
</dbReference>
<dbReference type="PRINTS" id="PR00301">
    <property type="entry name" value="HEATSHOCK70"/>
</dbReference>
<dbReference type="RefSeq" id="WP_200674011.1">
    <property type="nucleotide sequence ID" value="NZ_JAACYA010000002.1"/>
</dbReference>
<evidence type="ECO:0000256" key="4">
    <source>
        <dbReference type="ARBA" id="ARBA00022741"/>
    </source>
</evidence>
<dbReference type="InterPro" id="IPR012725">
    <property type="entry name" value="Chaperone_DnaK"/>
</dbReference>
<dbReference type="InterPro" id="IPR029047">
    <property type="entry name" value="HSP70_peptide-bd_sf"/>
</dbReference>
<gene>
    <name evidence="7 11" type="primary">dnaK</name>
    <name evidence="11" type="ORF">GWK41_05885</name>
</gene>
<dbReference type="PROSITE" id="PS00329">
    <property type="entry name" value="HSP70_2"/>
    <property type="match status" value="1"/>
</dbReference>
<feature type="compositionally biased region" description="Polar residues" evidence="10">
    <location>
        <begin position="599"/>
        <end position="608"/>
    </location>
</feature>
<comment type="function">
    <text evidence="7">Acts as a chaperone.</text>
</comment>
<evidence type="ECO:0000256" key="1">
    <source>
        <dbReference type="ARBA" id="ARBA00007381"/>
    </source>
</evidence>
<dbReference type="InterPro" id="IPR043129">
    <property type="entry name" value="ATPase_NBD"/>
</dbReference>
<dbReference type="SUPFAM" id="SSF100934">
    <property type="entry name" value="Heat shock protein 70kD (HSP70), C-terminal subdomain"/>
    <property type="match status" value="1"/>
</dbReference>
<dbReference type="PROSITE" id="PS00297">
    <property type="entry name" value="HSP70_1"/>
    <property type="match status" value="1"/>
</dbReference>
<evidence type="ECO:0000256" key="8">
    <source>
        <dbReference type="RuleBase" id="RU003322"/>
    </source>
</evidence>
<evidence type="ECO:0000256" key="3">
    <source>
        <dbReference type="ARBA" id="ARBA00022553"/>
    </source>
</evidence>
<dbReference type="InterPro" id="IPR018181">
    <property type="entry name" value="Heat_shock_70_CS"/>
</dbReference>
<feature type="modified residue" description="Phosphothreonine; by autocatalysis" evidence="7">
    <location>
        <position position="198"/>
    </location>
</feature>
<dbReference type="Gene3D" id="2.60.34.10">
    <property type="entry name" value="Substrate Binding Domain Of DNAk, Chain A, domain 1"/>
    <property type="match status" value="1"/>
</dbReference>
<dbReference type="Gene3D" id="3.90.640.10">
    <property type="entry name" value="Actin, Chain A, domain 4"/>
    <property type="match status" value="1"/>
</dbReference>
<evidence type="ECO:0000256" key="10">
    <source>
        <dbReference type="SAM" id="MobiDB-lite"/>
    </source>
</evidence>
<dbReference type="CDD" id="cd10234">
    <property type="entry name" value="ASKHA_NBD_HSP70_DnaK-like"/>
    <property type="match status" value="1"/>
</dbReference>
<comment type="caution">
    <text evidence="11">The sequence shown here is derived from an EMBL/GenBank/DDBJ whole genome shotgun (WGS) entry which is preliminary data.</text>
</comment>
<evidence type="ECO:0000313" key="12">
    <source>
        <dbReference type="Proteomes" id="UP000772812"/>
    </source>
</evidence>
<accession>A0ABS1GI93</accession>
<evidence type="ECO:0000256" key="9">
    <source>
        <dbReference type="SAM" id="Coils"/>
    </source>
</evidence>
<proteinExistence type="evidence at transcript level"/>
<evidence type="ECO:0000256" key="2">
    <source>
        <dbReference type="ARBA" id="ARBA00014415"/>
    </source>
</evidence>
<dbReference type="Proteomes" id="UP000772812">
    <property type="component" value="Unassembled WGS sequence"/>
</dbReference>
<dbReference type="NCBIfam" id="TIGR02350">
    <property type="entry name" value="prok_dnaK"/>
    <property type="match status" value="1"/>
</dbReference>
<dbReference type="PROSITE" id="PS01036">
    <property type="entry name" value="HSP70_3"/>
    <property type="match status" value="1"/>
</dbReference>
<organism evidence="11 12">
    <name type="scientific">Persephonella atlantica</name>
    <dbReference type="NCBI Taxonomy" id="2699429"/>
    <lineage>
        <taxon>Bacteria</taxon>
        <taxon>Pseudomonadati</taxon>
        <taxon>Aquificota</taxon>
        <taxon>Aquificia</taxon>
        <taxon>Aquificales</taxon>
        <taxon>Hydrogenothermaceae</taxon>
        <taxon>Persephonella</taxon>
    </lineage>
</organism>
<sequence>MGKVIGIDLGTTNSVVSVMSGGEPIVIANQEGFRTTPSVVSWTKEGEILVGDPAKRRAVLDPQNTIYESKRFIGRKFDEVQEEIKHVPYKVVADDKGDAAFDVPNAGKIVRPEEVGAQVLKKLKEAAESYLGEKITEAVITVPAYFNERQRQATKDAGKIAGLEVKRIINEPTAAALAYGLDKKSDVKILVYDFGGGTFDVSILEGGEGVIEVKVSDGDTHLGGADIDARIVNWLVDEFKKEHGIDLRNDKTAFQRLKEAAEQAKKELSFKMETEINLPFITIDPNTNQPLHLEKKLTRARLEEMIKDLVDRTMDIVKRALEEAKLTPQDIDDVVLVGGSTRIPLVQQKIKEFFGKEPHKGVNPDEVVAVGAAIQGGVLAGEVKDVLLIDVTPLSLGIETLGGVMTVLIPRNTPIPTKKCEIFTTAADNQTQVEIHVLQGERKMAKENKSLGRFFLTDIPPAPRGVPQIEVCFDIDADGILHVTATDKATGKSQSITVQQSSGLTEEEINKIIEEAKKHEEEDRKFQETVELRNQLDALVYSLEKTVKENEGKLTEEEKKEAEEAVKEGKDAIASNDREKIQKAIDRVTSVANKIAQKLYQSGSQQTGGDKKGSDDDVIEPEVN</sequence>
<dbReference type="InterPro" id="IPR029048">
    <property type="entry name" value="HSP70_C_sf"/>
</dbReference>
<comment type="induction">
    <text evidence="7">By stress conditions e.g. heat shock.</text>
</comment>
<protein>
    <recommendedName>
        <fullName evidence="2 7">Chaperone protein DnaK</fullName>
    </recommendedName>
    <alternativeName>
        <fullName evidence="7">HSP70</fullName>
    </alternativeName>
    <alternativeName>
        <fullName evidence="7">Heat shock 70 kDa protein</fullName>
    </alternativeName>
    <alternativeName>
        <fullName evidence="7">Heat shock protein 70</fullName>
    </alternativeName>
</protein>
<dbReference type="SUPFAM" id="SSF53067">
    <property type="entry name" value="Actin-like ATPase domain"/>
    <property type="match status" value="2"/>
</dbReference>
<dbReference type="SUPFAM" id="SSF100920">
    <property type="entry name" value="Heat shock protein 70kD (HSP70), peptide-binding domain"/>
    <property type="match status" value="1"/>
</dbReference>
<dbReference type="NCBIfam" id="NF001413">
    <property type="entry name" value="PRK00290.1"/>
    <property type="match status" value="1"/>
</dbReference>
<dbReference type="EMBL" id="JAACYA010000002">
    <property type="protein sequence ID" value="MBK3332591.1"/>
    <property type="molecule type" value="Genomic_DNA"/>
</dbReference>
<dbReference type="Pfam" id="PF00012">
    <property type="entry name" value="HSP70"/>
    <property type="match status" value="1"/>
</dbReference>
<reference evidence="11 12" key="1">
    <citation type="journal article" date="2021" name="Syst. Appl. Microbiol.">
        <title>Persephonella atlantica sp. nov.: How to adapt to physico-chemical gradients in high temperature hydrothermal habitats.</title>
        <authorList>
            <person name="Francois D.X."/>
            <person name="Godfroy A."/>
            <person name="Mathien C."/>
            <person name="Aube J."/>
            <person name="Cathalot C."/>
            <person name="Lesongeur F."/>
            <person name="L'Haridon S."/>
            <person name="Philippon X."/>
            <person name="Roussel E.G."/>
        </authorList>
    </citation>
    <scope>NUCLEOTIDE SEQUENCE [LARGE SCALE GENOMIC DNA]</scope>
    <source>
        <strain evidence="11 12">MO1340</strain>
    </source>
</reference>
<keyword evidence="5 7" id="KW-0067">ATP-binding</keyword>
<keyword evidence="6 7" id="KW-0346">Stress response</keyword>
<keyword evidence="12" id="KW-1185">Reference proteome</keyword>
<feature type="region of interest" description="Disordered" evidence="10">
    <location>
        <begin position="550"/>
        <end position="574"/>
    </location>
</feature>
<dbReference type="Gene3D" id="3.30.420.40">
    <property type="match status" value="2"/>
</dbReference>
<dbReference type="HAMAP" id="MF_00332">
    <property type="entry name" value="DnaK"/>
    <property type="match status" value="1"/>
</dbReference>
<name>A0ABS1GI93_9AQUI</name>
<dbReference type="NCBIfam" id="NF003520">
    <property type="entry name" value="PRK05183.1"/>
    <property type="match status" value="1"/>
</dbReference>
<dbReference type="PANTHER" id="PTHR19375">
    <property type="entry name" value="HEAT SHOCK PROTEIN 70KDA"/>
    <property type="match status" value="1"/>
</dbReference>
<keyword evidence="3 7" id="KW-0597">Phosphoprotein</keyword>
<keyword evidence="4 7" id="KW-0547">Nucleotide-binding</keyword>
<keyword evidence="7" id="KW-0143">Chaperone</keyword>
<comment type="similarity">
    <text evidence="1 7 8">Belongs to the heat shock protein 70 family.</text>
</comment>